<dbReference type="PANTHER" id="PTHR30194">
    <property type="entry name" value="CROSSOVER JUNCTION ENDODEOXYRIBONUCLEASE RUVC"/>
    <property type="match status" value="1"/>
</dbReference>
<dbReference type="EMBL" id="MGAF01000004">
    <property type="protein sequence ID" value="OGK42842.1"/>
    <property type="molecule type" value="Genomic_DNA"/>
</dbReference>
<comment type="function">
    <text evidence="13">The RuvA-RuvB-RuvC complex processes Holliday junction (HJ) DNA during genetic recombination and DNA repair. Endonuclease that resolves HJ intermediates. Cleaves cruciform DNA by making single-stranded nicks across the HJ at symmetrical positions within the homologous arms, yielding a 5'-phosphate and a 3'-hydroxyl group; requires a central core of homology in the junction. The consensus cleavage sequence is 5'-(A/T)TT(C/G)-3'. Cleavage occurs on the 3'-side of the TT dinucleotide at the point of strand exchange. HJ branch migration catalyzed by RuvA-RuvB allows RuvC to scan DNA until it finds its consensus sequence, where it cleaves and resolves the cruciform DNA.</text>
</comment>
<evidence type="ECO:0000256" key="3">
    <source>
        <dbReference type="ARBA" id="ARBA00022722"/>
    </source>
</evidence>
<dbReference type="PANTHER" id="PTHR30194:SF3">
    <property type="entry name" value="CROSSOVER JUNCTION ENDODEOXYRIBONUCLEASE RUVC"/>
    <property type="match status" value="1"/>
</dbReference>
<comment type="caution">
    <text evidence="15">The sequence shown here is derived from an EMBL/GenBank/DDBJ whole genome shotgun (WGS) entry which is preliminary data.</text>
</comment>
<dbReference type="GO" id="GO:0000287">
    <property type="term" value="F:magnesium ion binding"/>
    <property type="evidence" value="ECO:0007669"/>
    <property type="project" value="UniProtKB-UniRule"/>
</dbReference>
<feature type="binding site" evidence="13">
    <location>
        <position position="7"/>
    </location>
    <ligand>
        <name>Mg(2+)</name>
        <dbReference type="ChEBI" id="CHEBI:18420"/>
        <label>1</label>
    </ligand>
</feature>
<evidence type="ECO:0000256" key="12">
    <source>
        <dbReference type="ARBA" id="ARBA00029354"/>
    </source>
</evidence>
<dbReference type="CDD" id="cd16962">
    <property type="entry name" value="RuvC"/>
    <property type="match status" value="1"/>
</dbReference>
<evidence type="ECO:0000256" key="2">
    <source>
        <dbReference type="ARBA" id="ARBA00022490"/>
    </source>
</evidence>
<evidence type="ECO:0000256" key="13">
    <source>
        <dbReference type="HAMAP-Rule" id="MF_00034"/>
    </source>
</evidence>
<keyword evidence="11 13" id="KW-0234">DNA repair</keyword>
<feature type="active site" evidence="13">
    <location>
        <position position="140"/>
    </location>
</feature>
<evidence type="ECO:0000256" key="7">
    <source>
        <dbReference type="ARBA" id="ARBA00022801"/>
    </source>
</evidence>
<dbReference type="GO" id="GO:0048476">
    <property type="term" value="C:Holliday junction resolvase complex"/>
    <property type="evidence" value="ECO:0007669"/>
    <property type="project" value="UniProtKB-UniRule"/>
</dbReference>
<dbReference type="AlphaFoldDB" id="A0A1F7IHK3"/>
<comment type="subcellular location">
    <subcellularLocation>
        <location evidence="13">Cytoplasm</location>
    </subcellularLocation>
</comment>
<dbReference type="FunFam" id="3.30.420.10:FF:000002">
    <property type="entry name" value="Crossover junction endodeoxyribonuclease RuvC"/>
    <property type="match status" value="1"/>
</dbReference>
<reference evidence="15 16" key="1">
    <citation type="journal article" date="2016" name="Nat. Commun.">
        <title>Thousands of microbial genomes shed light on interconnected biogeochemical processes in an aquifer system.</title>
        <authorList>
            <person name="Anantharaman K."/>
            <person name="Brown C.T."/>
            <person name="Hug L.A."/>
            <person name="Sharon I."/>
            <person name="Castelle C.J."/>
            <person name="Probst A.J."/>
            <person name="Thomas B.C."/>
            <person name="Singh A."/>
            <person name="Wilkins M.J."/>
            <person name="Karaoz U."/>
            <person name="Brodie E.L."/>
            <person name="Williams K.H."/>
            <person name="Hubbard S.S."/>
            <person name="Banfield J.F."/>
        </authorList>
    </citation>
    <scope>NUCLEOTIDE SEQUENCE [LARGE SCALE GENOMIC DNA]</scope>
</reference>
<dbReference type="InterPro" id="IPR036397">
    <property type="entry name" value="RNaseH_sf"/>
</dbReference>
<evidence type="ECO:0000256" key="6">
    <source>
        <dbReference type="ARBA" id="ARBA00022763"/>
    </source>
</evidence>
<feature type="binding site" evidence="13">
    <location>
        <position position="140"/>
    </location>
    <ligand>
        <name>Mg(2+)</name>
        <dbReference type="ChEBI" id="CHEBI:18420"/>
        <label>1</label>
    </ligand>
</feature>
<evidence type="ECO:0000256" key="14">
    <source>
        <dbReference type="NCBIfam" id="TIGR00228"/>
    </source>
</evidence>
<accession>A0A1F7IHK3</accession>
<feature type="active site" evidence="13">
    <location>
        <position position="67"/>
    </location>
</feature>
<dbReference type="SUPFAM" id="SSF53098">
    <property type="entry name" value="Ribonuclease H-like"/>
    <property type="match status" value="1"/>
</dbReference>
<evidence type="ECO:0000256" key="9">
    <source>
        <dbReference type="ARBA" id="ARBA00023125"/>
    </source>
</evidence>
<evidence type="ECO:0000256" key="4">
    <source>
        <dbReference type="ARBA" id="ARBA00022723"/>
    </source>
</evidence>
<keyword evidence="9 13" id="KW-0238">DNA-binding</keyword>
<sequence>MIILAIDSGLEKTGFAVFKKDKSSPVYIASGLIITDKKKKTERRVWEIYNRLNDVIKEYRPTLIVIEQLFFFKNQKTVISVAQTQGAILLLASQNNIPVEFLTPLQIKQTVTGYGLSDKESVRKMIGLTLKIDKKIKEDDEIDAIACGLAYCYLNKSQETTNKKQIVLI</sequence>
<keyword evidence="7 13" id="KW-0378">Hydrolase</keyword>
<dbReference type="GO" id="GO:0003677">
    <property type="term" value="F:DNA binding"/>
    <property type="evidence" value="ECO:0007669"/>
    <property type="project" value="UniProtKB-KW"/>
</dbReference>
<evidence type="ECO:0000256" key="10">
    <source>
        <dbReference type="ARBA" id="ARBA00023172"/>
    </source>
</evidence>
<dbReference type="Pfam" id="PF02075">
    <property type="entry name" value="RuvC"/>
    <property type="match status" value="1"/>
</dbReference>
<evidence type="ECO:0000256" key="8">
    <source>
        <dbReference type="ARBA" id="ARBA00022842"/>
    </source>
</evidence>
<keyword evidence="10 13" id="KW-0233">DNA recombination</keyword>
<dbReference type="HAMAP" id="MF_00034">
    <property type="entry name" value="RuvC"/>
    <property type="match status" value="1"/>
</dbReference>
<evidence type="ECO:0000313" key="16">
    <source>
        <dbReference type="Proteomes" id="UP000179270"/>
    </source>
</evidence>
<feature type="active site" evidence="13">
    <location>
        <position position="7"/>
    </location>
</feature>
<comment type="cofactor">
    <cofactor evidence="13">
        <name>Mg(2+)</name>
        <dbReference type="ChEBI" id="CHEBI:18420"/>
    </cofactor>
    <text evidence="13">Binds 2 Mg(2+) ion per subunit.</text>
</comment>
<dbReference type="GO" id="GO:0008821">
    <property type="term" value="F:crossover junction DNA endonuclease activity"/>
    <property type="evidence" value="ECO:0007669"/>
    <property type="project" value="UniProtKB-UniRule"/>
</dbReference>
<keyword evidence="3 13" id="KW-0540">Nuclease</keyword>
<name>A0A1F7IHK3_9BACT</name>
<keyword evidence="6 13" id="KW-0227">DNA damage</keyword>
<dbReference type="PRINTS" id="PR00696">
    <property type="entry name" value="RSOLVASERUVC"/>
</dbReference>
<keyword evidence="8 13" id="KW-0460">Magnesium</keyword>
<dbReference type="InterPro" id="IPR002176">
    <property type="entry name" value="X-over_junc_endoDNase_RuvC"/>
</dbReference>
<protein>
    <recommendedName>
        <fullName evidence="13 14">Crossover junction endodeoxyribonuclease RuvC</fullName>
        <ecNumber evidence="13 14">3.1.21.10</ecNumber>
    </recommendedName>
    <alternativeName>
        <fullName evidence="13">Holliday junction nuclease RuvC</fullName>
    </alternativeName>
    <alternativeName>
        <fullName evidence="13">Holliday junction resolvase RuvC</fullName>
    </alternativeName>
</protein>
<dbReference type="NCBIfam" id="TIGR00228">
    <property type="entry name" value="ruvC"/>
    <property type="match status" value="1"/>
</dbReference>
<keyword evidence="5 13" id="KW-0255">Endonuclease</keyword>
<dbReference type="Gene3D" id="3.30.420.10">
    <property type="entry name" value="Ribonuclease H-like superfamily/Ribonuclease H"/>
    <property type="match status" value="1"/>
</dbReference>
<evidence type="ECO:0000256" key="11">
    <source>
        <dbReference type="ARBA" id="ARBA00023204"/>
    </source>
</evidence>
<keyword evidence="4 13" id="KW-0479">Metal-binding</keyword>
<dbReference type="GO" id="GO:0006281">
    <property type="term" value="P:DNA repair"/>
    <property type="evidence" value="ECO:0007669"/>
    <property type="project" value="UniProtKB-UniRule"/>
</dbReference>
<dbReference type="Proteomes" id="UP000179270">
    <property type="component" value="Unassembled WGS sequence"/>
</dbReference>
<evidence type="ECO:0000313" key="15">
    <source>
        <dbReference type="EMBL" id="OGK42842.1"/>
    </source>
</evidence>
<dbReference type="InterPro" id="IPR012337">
    <property type="entry name" value="RNaseH-like_sf"/>
</dbReference>
<comment type="catalytic activity">
    <reaction evidence="12 13">
        <text>Endonucleolytic cleavage at a junction such as a reciprocal single-stranded crossover between two homologous DNA duplexes (Holliday junction).</text>
        <dbReference type="EC" id="3.1.21.10"/>
    </reaction>
</comment>
<comment type="subunit">
    <text evidence="13">Homodimer which binds Holliday junction (HJ) DNA. The HJ becomes 2-fold symmetrical on binding to RuvC with unstacked arms; it has a different conformation from HJ DNA in complex with RuvA. In the full resolvosome a probable DNA-RuvA(4)-RuvB(12)-RuvC(2) complex forms which resolves the HJ.</text>
</comment>
<dbReference type="GO" id="GO:0005737">
    <property type="term" value="C:cytoplasm"/>
    <property type="evidence" value="ECO:0007669"/>
    <property type="project" value="UniProtKB-SubCell"/>
</dbReference>
<feature type="binding site" evidence="13">
    <location>
        <position position="67"/>
    </location>
    <ligand>
        <name>Mg(2+)</name>
        <dbReference type="ChEBI" id="CHEBI:18420"/>
        <label>2</label>
    </ligand>
</feature>
<evidence type="ECO:0000256" key="1">
    <source>
        <dbReference type="ARBA" id="ARBA00009518"/>
    </source>
</evidence>
<evidence type="ECO:0000256" key="5">
    <source>
        <dbReference type="ARBA" id="ARBA00022759"/>
    </source>
</evidence>
<keyword evidence="2 13" id="KW-0963">Cytoplasm</keyword>
<proteinExistence type="inferred from homology"/>
<gene>
    <name evidence="13" type="primary">ruvC</name>
    <name evidence="15" type="ORF">A3A74_01390</name>
</gene>
<organism evidence="15 16">
    <name type="scientific">Candidatus Roizmanbacteria bacterium RIFCSPLOWO2_01_FULL_35_13</name>
    <dbReference type="NCBI Taxonomy" id="1802055"/>
    <lineage>
        <taxon>Bacteria</taxon>
        <taxon>Candidatus Roizmaniibacteriota</taxon>
    </lineage>
</organism>
<dbReference type="GO" id="GO:0006310">
    <property type="term" value="P:DNA recombination"/>
    <property type="evidence" value="ECO:0007669"/>
    <property type="project" value="UniProtKB-UniRule"/>
</dbReference>
<comment type="similarity">
    <text evidence="1 13">Belongs to the RuvC family.</text>
</comment>
<dbReference type="EC" id="3.1.21.10" evidence="13 14"/>
<dbReference type="STRING" id="1802055.A3A74_01390"/>